<keyword evidence="4" id="KW-1185">Reference proteome</keyword>
<proteinExistence type="predicted"/>
<evidence type="ECO:0000313" key="3">
    <source>
        <dbReference type="EMBL" id="CEL94118.1"/>
    </source>
</evidence>
<evidence type="ECO:0000259" key="2">
    <source>
        <dbReference type="PROSITE" id="PS51184"/>
    </source>
</evidence>
<organism evidence="3 4">
    <name type="scientific">Vitrella brassicaformis (strain CCMP3155)</name>
    <dbReference type="NCBI Taxonomy" id="1169540"/>
    <lineage>
        <taxon>Eukaryota</taxon>
        <taxon>Sar</taxon>
        <taxon>Alveolata</taxon>
        <taxon>Colpodellida</taxon>
        <taxon>Vitrellaceae</taxon>
        <taxon>Vitrella</taxon>
    </lineage>
</organism>
<evidence type="ECO:0000313" key="4">
    <source>
        <dbReference type="Proteomes" id="UP000041254"/>
    </source>
</evidence>
<accession>A0A0G4EFH2</accession>
<dbReference type="EMBL" id="CDMY01000206">
    <property type="protein sequence ID" value="CEL94118.1"/>
    <property type="molecule type" value="Genomic_DNA"/>
</dbReference>
<dbReference type="Proteomes" id="UP000041254">
    <property type="component" value="Unassembled WGS sequence"/>
</dbReference>
<dbReference type="OrthoDB" id="263283at2759"/>
<dbReference type="SUPFAM" id="SSF51197">
    <property type="entry name" value="Clavaminate synthase-like"/>
    <property type="match status" value="1"/>
</dbReference>
<dbReference type="InterPro" id="IPR003347">
    <property type="entry name" value="JmjC_dom"/>
</dbReference>
<dbReference type="PhylomeDB" id="A0A0G4EFH2"/>
<gene>
    <name evidence="3" type="ORF">Vbra_11481</name>
</gene>
<dbReference type="Gene3D" id="2.60.120.650">
    <property type="entry name" value="Cupin"/>
    <property type="match status" value="1"/>
</dbReference>
<dbReference type="VEuPathDB" id="CryptoDB:Vbra_11481"/>
<feature type="domain" description="JmjC" evidence="2">
    <location>
        <begin position="109"/>
        <end position="291"/>
    </location>
</feature>
<dbReference type="InParanoid" id="A0A0G4EFH2"/>
<dbReference type="Pfam" id="PF13621">
    <property type="entry name" value="Cupin_8"/>
    <property type="match status" value="1"/>
</dbReference>
<dbReference type="OMA" id="PYRNICK"/>
<dbReference type="PANTHER" id="PTHR12461">
    <property type="entry name" value="HYPOXIA-INDUCIBLE FACTOR 1 ALPHA INHIBITOR-RELATED"/>
    <property type="match status" value="1"/>
</dbReference>
<reference evidence="3 4" key="1">
    <citation type="submission" date="2014-11" db="EMBL/GenBank/DDBJ databases">
        <authorList>
            <person name="Zhu J."/>
            <person name="Qi W."/>
            <person name="Song R."/>
        </authorList>
    </citation>
    <scope>NUCLEOTIDE SEQUENCE [LARGE SCALE GENOMIC DNA]</scope>
</reference>
<evidence type="ECO:0000256" key="1">
    <source>
        <dbReference type="SAM" id="MobiDB-lite"/>
    </source>
</evidence>
<dbReference type="PANTHER" id="PTHR12461:SF105">
    <property type="entry name" value="HYPOXIA-INDUCIBLE FACTOR 1-ALPHA INHIBITOR"/>
    <property type="match status" value="1"/>
</dbReference>
<feature type="region of interest" description="Disordered" evidence="1">
    <location>
        <begin position="337"/>
        <end position="356"/>
    </location>
</feature>
<sequence>MVFRPVPRRPCETLTRDGLWTDIYRLQEPLIITQCPIGPCASTWDAQYLKQQCGQKEVSVHVAEERSLNFVNRNFQYRLMKLADAIDCMAARGERSDGQDGCNGTAASAQWLSYRALGERPYKDVASLQAFGKAIEGDFCLPEELRPPDSCLFSTVLRLATPGVRLWAHYDVPDNFLAQVKGTKRVLLFPPTQVGNLYIRPQDSSSPVVGLLSAEGEAGVDFDKYPRARAALDAAWEGCLSAGDVLFIPALWLHTVEMRALDHGDLSISVNVFFHSPLLIENKAGLFDGKDIYGNKDLVPFVKAMKTVDSQVMPLLRALPEPYRQFYFTKLASSLEEEGRTQADTESKGSEEQGSA</sequence>
<protein>
    <recommendedName>
        <fullName evidence="2">JmjC domain-containing protein</fullName>
    </recommendedName>
</protein>
<dbReference type="STRING" id="1169540.A0A0G4EFH2"/>
<dbReference type="AlphaFoldDB" id="A0A0G4EFH2"/>
<name>A0A0G4EFH2_VITBC</name>
<dbReference type="InterPro" id="IPR041667">
    <property type="entry name" value="Cupin_8"/>
</dbReference>
<dbReference type="Gene3D" id="6.10.140.1470">
    <property type="match status" value="1"/>
</dbReference>
<dbReference type="PROSITE" id="PS51184">
    <property type="entry name" value="JMJC"/>
    <property type="match status" value="1"/>
</dbReference>